<proteinExistence type="predicted"/>
<accession>A0A0H5RPD3</accession>
<gene>
    <name evidence="3" type="ORF">BN2156_02539</name>
</gene>
<evidence type="ECO:0000313" key="3">
    <source>
        <dbReference type="EMBL" id="CRZ15676.1"/>
    </source>
</evidence>
<organism evidence="3 4">
    <name type="scientific">Mycolicibacterium neworleansense</name>
    <dbReference type="NCBI Taxonomy" id="146018"/>
    <lineage>
        <taxon>Bacteria</taxon>
        <taxon>Bacillati</taxon>
        <taxon>Actinomycetota</taxon>
        <taxon>Actinomycetes</taxon>
        <taxon>Mycobacteriales</taxon>
        <taxon>Mycobacteriaceae</taxon>
        <taxon>Mycolicibacterium</taxon>
    </lineage>
</organism>
<dbReference type="EMBL" id="CWKH01000001">
    <property type="protein sequence ID" value="CRZ15676.1"/>
    <property type="molecule type" value="Genomic_DNA"/>
</dbReference>
<evidence type="ECO:0000256" key="1">
    <source>
        <dbReference type="SAM" id="MobiDB-lite"/>
    </source>
</evidence>
<feature type="region of interest" description="Disordered" evidence="1">
    <location>
        <begin position="13"/>
        <end position="35"/>
    </location>
</feature>
<dbReference type="Pfam" id="PF19853">
    <property type="entry name" value="DUF6328"/>
    <property type="match status" value="1"/>
</dbReference>
<feature type="compositionally biased region" description="Basic and acidic residues" evidence="1">
    <location>
        <begin position="13"/>
        <end position="26"/>
    </location>
</feature>
<keyword evidence="4" id="KW-1185">Reference proteome</keyword>
<keyword evidence="2" id="KW-0472">Membrane</keyword>
<dbReference type="STRING" id="146018.BN2156_02539"/>
<feature type="transmembrane region" description="Helical" evidence="2">
    <location>
        <begin position="86"/>
        <end position="108"/>
    </location>
</feature>
<keyword evidence="2" id="KW-0812">Transmembrane</keyword>
<reference evidence="4" key="1">
    <citation type="submission" date="2015-07" db="EMBL/GenBank/DDBJ databases">
        <authorList>
            <person name="Urmite Genomes"/>
        </authorList>
    </citation>
    <scope>NUCLEOTIDE SEQUENCE [LARGE SCALE GENOMIC DNA]</scope>
    <source>
        <strain evidence="4">type strain: ATCC 49404</strain>
    </source>
</reference>
<protein>
    <submittedName>
        <fullName evidence="3">Membrane protein</fullName>
    </submittedName>
</protein>
<keyword evidence="2" id="KW-1133">Transmembrane helix</keyword>
<evidence type="ECO:0000256" key="2">
    <source>
        <dbReference type="SAM" id="Phobius"/>
    </source>
</evidence>
<dbReference type="AlphaFoldDB" id="A0A0H5RPD3"/>
<name>A0A0H5RPD3_9MYCO</name>
<feature type="transmembrane region" description="Helical" evidence="2">
    <location>
        <begin position="156"/>
        <end position="175"/>
    </location>
</feature>
<dbReference type="InterPro" id="IPR046291">
    <property type="entry name" value="DUF6328"/>
</dbReference>
<sequence length="199" mass="21843">MPIAAQPETCDERGIIDSMDPDRPELDQPWDQSARHETEAERLDRNWSSLLQELRVVQTGVQLLTGLLLTLPFQERFSMLDEPMRILYLVTVACSAAATALLVAPVGMHRILFRRHRLNLLVSAAHRCAFFGLVLLGLAMAGVTELIFDTVAGREAGVIAGAVALLTFVGIWLVLPFAMRLGHPMSIGSSVELGAQRSQ</sequence>
<evidence type="ECO:0000313" key="4">
    <source>
        <dbReference type="Proteomes" id="UP000199147"/>
    </source>
</evidence>
<dbReference type="Proteomes" id="UP000199147">
    <property type="component" value="Unassembled WGS sequence"/>
</dbReference>
<feature type="transmembrane region" description="Helical" evidence="2">
    <location>
        <begin position="120"/>
        <end position="144"/>
    </location>
</feature>